<keyword evidence="9" id="KW-1185">Reference proteome</keyword>
<comment type="function">
    <text evidence="5 7">Catalyzes the oxidation of uric acid to 5-hydroxyisourate, which is further processed to form (S)-allantoin.</text>
</comment>
<gene>
    <name evidence="8" type="ORF">KDAU_70080</name>
</gene>
<dbReference type="NCBIfam" id="TIGR03383">
    <property type="entry name" value="urate_oxi"/>
    <property type="match status" value="1"/>
</dbReference>
<protein>
    <recommendedName>
        <fullName evidence="5 7">Uricase</fullName>
        <ecNumber evidence="5 7">1.7.3.3</ecNumber>
    </recommendedName>
    <alternativeName>
        <fullName evidence="5">Urate oxidase</fullName>
    </alternativeName>
</protein>
<reference evidence="9" key="1">
    <citation type="submission" date="2018-12" db="EMBL/GenBank/DDBJ databases">
        <title>Tengunoibacter tsumagoiensis gen. nov., sp. nov., Dictyobacter kobayashii sp. nov., D. alpinus sp. nov., and D. joshuensis sp. nov. and description of Dictyobacteraceae fam. nov. within the order Ktedonobacterales isolated from Tengu-no-mugimeshi.</title>
        <authorList>
            <person name="Wang C.M."/>
            <person name="Zheng Y."/>
            <person name="Sakai Y."/>
            <person name="Toyoda A."/>
            <person name="Minakuchi Y."/>
            <person name="Abe K."/>
            <person name="Yokota A."/>
            <person name="Yabe S."/>
        </authorList>
    </citation>
    <scope>NUCLEOTIDE SEQUENCE [LARGE SCALE GENOMIC DNA]</scope>
    <source>
        <strain evidence="9">S-27</strain>
    </source>
</reference>
<feature type="binding site" evidence="6">
    <location>
        <position position="278"/>
    </location>
    <ligand>
        <name>O2</name>
        <dbReference type="ChEBI" id="CHEBI:15379"/>
    </ligand>
</feature>
<evidence type="ECO:0000256" key="5">
    <source>
        <dbReference type="PIRNR" id="PIRNR000241"/>
    </source>
</evidence>
<dbReference type="OrthoDB" id="9809009at2"/>
<comment type="caution">
    <text evidence="8">The sequence shown here is derived from an EMBL/GenBank/DDBJ whole genome shotgun (WGS) entry which is preliminary data.</text>
</comment>
<name>A0A401ZS12_9CHLR</name>
<feature type="binding site" evidence="6">
    <location>
        <position position="73"/>
    </location>
    <ligand>
        <name>urate</name>
        <dbReference type="ChEBI" id="CHEBI:17775"/>
    </ligand>
</feature>
<dbReference type="RefSeq" id="WP_126602326.1">
    <property type="nucleotide sequence ID" value="NZ_BIFQ01000002.1"/>
</dbReference>
<feature type="binding site" evidence="6">
    <location>
        <position position="74"/>
    </location>
    <ligand>
        <name>5-hydroxyisourate</name>
        <dbReference type="ChEBI" id="CHEBI:18072"/>
    </ligand>
</feature>
<dbReference type="Proteomes" id="UP000287224">
    <property type="component" value="Unassembled WGS sequence"/>
</dbReference>
<feature type="binding site" evidence="6">
    <location>
        <position position="73"/>
    </location>
    <ligand>
        <name>5-hydroxyisourate</name>
        <dbReference type="ChEBI" id="CHEBI:18072"/>
    </ligand>
</feature>
<dbReference type="PANTHER" id="PTHR42874:SF1">
    <property type="entry name" value="URICASE"/>
    <property type="match status" value="1"/>
</dbReference>
<dbReference type="Pfam" id="PF01014">
    <property type="entry name" value="Uricase"/>
    <property type="match status" value="2"/>
</dbReference>
<feature type="binding site" evidence="6">
    <location>
        <position position="252"/>
    </location>
    <ligand>
        <name>5-hydroxyisourate</name>
        <dbReference type="ChEBI" id="CHEBI:18072"/>
    </ligand>
</feature>
<dbReference type="SUPFAM" id="SSF55620">
    <property type="entry name" value="Tetrahydrobiopterin biosynthesis enzymes-like"/>
    <property type="match status" value="2"/>
</dbReference>
<feature type="binding site" evidence="6">
    <location>
        <position position="186"/>
    </location>
    <ligand>
        <name>urate</name>
        <dbReference type="ChEBI" id="CHEBI:17775"/>
    </ligand>
</feature>
<evidence type="ECO:0000256" key="4">
    <source>
        <dbReference type="ARBA" id="ARBA00023002"/>
    </source>
</evidence>
<comment type="pathway">
    <text evidence="1 5">Purine metabolism; urate degradation; (S)-allantoin from urate: step 1/3.</text>
</comment>
<feature type="binding site" evidence="6">
    <location>
        <position position="203"/>
    </location>
    <ligand>
        <name>5-hydroxyisourate</name>
        <dbReference type="ChEBI" id="CHEBI:18072"/>
    </ligand>
</feature>
<feature type="binding site" evidence="6">
    <location>
        <position position="73"/>
    </location>
    <ligand>
        <name>O2</name>
        <dbReference type="ChEBI" id="CHEBI:15379"/>
    </ligand>
</feature>
<feature type="binding site" evidence="6">
    <location>
        <position position="278"/>
    </location>
    <ligand>
        <name>urate</name>
        <dbReference type="ChEBI" id="CHEBI:17775"/>
    </ligand>
</feature>
<feature type="binding site" evidence="6">
    <location>
        <position position="252"/>
    </location>
    <ligand>
        <name>urate</name>
        <dbReference type="ChEBI" id="CHEBI:17775"/>
    </ligand>
</feature>
<feature type="binding site" evidence="6">
    <location>
        <position position="186"/>
    </location>
    <ligand>
        <name>5-hydroxyisourate</name>
        <dbReference type="ChEBI" id="CHEBI:18072"/>
    </ligand>
</feature>
<evidence type="ECO:0000313" key="8">
    <source>
        <dbReference type="EMBL" id="GCE09679.1"/>
    </source>
</evidence>
<dbReference type="GO" id="GO:0004846">
    <property type="term" value="F:urate oxidase activity"/>
    <property type="evidence" value="ECO:0007669"/>
    <property type="project" value="UniProtKB-EC"/>
</dbReference>
<feature type="binding site" evidence="6">
    <location>
        <position position="74"/>
    </location>
    <ligand>
        <name>urate</name>
        <dbReference type="ChEBI" id="CHEBI:17775"/>
    </ligand>
</feature>
<evidence type="ECO:0000256" key="2">
    <source>
        <dbReference type="ARBA" id="ARBA00009760"/>
    </source>
</evidence>
<evidence type="ECO:0000256" key="3">
    <source>
        <dbReference type="ARBA" id="ARBA00022631"/>
    </source>
</evidence>
<organism evidence="8 9">
    <name type="scientific">Dictyobacter aurantiacus</name>
    <dbReference type="NCBI Taxonomy" id="1936993"/>
    <lineage>
        <taxon>Bacteria</taxon>
        <taxon>Bacillati</taxon>
        <taxon>Chloroflexota</taxon>
        <taxon>Ktedonobacteria</taxon>
        <taxon>Ktedonobacterales</taxon>
        <taxon>Dictyobacteraceae</taxon>
        <taxon>Dictyobacter</taxon>
    </lineage>
</organism>
<dbReference type="PRINTS" id="PR00093">
    <property type="entry name" value="URICASE"/>
</dbReference>
<keyword evidence="4 5" id="KW-0560">Oxidoreductase</keyword>
<dbReference type="UniPathway" id="UPA00394">
    <property type="reaction ID" value="UER00650"/>
</dbReference>
<evidence type="ECO:0000256" key="1">
    <source>
        <dbReference type="ARBA" id="ARBA00004831"/>
    </source>
</evidence>
<dbReference type="AlphaFoldDB" id="A0A401ZS12"/>
<comment type="similarity">
    <text evidence="2 5 7">Belongs to the uricase family.</text>
</comment>
<dbReference type="PANTHER" id="PTHR42874">
    <property type="entry name" value="URICASE"/>
    <property type="match status" value="1"/>
</dbReference>
<dbReference type="EC" id="1.7.3.3" evidence="5 7"/>
<keyword evidence="3 5" id="KW-0659">Purine metabolism</keyword>
<dbReference type="GO" id="GO:0019628">
    <property type="term" value="P:urate catabolic process"/>
    <property type="evidence" value="ECO:0007669"/>
    <property type="project" value="UniProtKB-UniPathway"/>
</dbReference>
<feature type="binding site" evidence="6">
    <location>
        <position position="278"/>
    </location>
    <ligand>
        <name>5-hydroxyisourate</name>
        <dbReference type="ChEBI" id="CHEBI:18072"/>
    </ligand>
</feature>
<evidence type="ECO:0000256" key="6">
    <source>
        <dbReference type="PIRSR" id="PIRSR000241-2"/>
    </source>
</evidence>
<sequence length="314" mass="35866">MSTELSFFTSYGKLRIPVYRVYAPPLVGIMPIPESPFTGRENTLFAYEIDVEVLGENFLPAYTRGDNSHVVATDSMKNFVLRQALEFTGSTIEEFLDLLGRRFLQTYAQMERLRLSGRELPFARVTVPGKEPGVFAASGVLFNRSHSTYAVATLAFERDDSGSVSLLDHHCGQVDMELFKVTGSSFSRFVRDEYTTLQERVDRPLFVYLDVYWKYIDDQAFLAHDHARYVPAEQVRDLLQVVFHEFVSESIQHLVHEMGQRLLARFPQLAEVSFEAQNRTRDEIVASTTDKKIKVYSDPFSAYGVIRLTVSRNA</sequence>
<evidence type="ECO:0000256" key="7">
    <source>
        <dbReference type="RuleBase" id="RU004455"/>
    </source>
</evidence>
<dbReference type="InterPro" id="IPR002042">
    <property type="entry name" value="Uricase"/>
</dbReference>
<feature type="binding site" evidence="6">
    <location>
        <position position="203"/>
    </location>
    <ligand>
        <name>urate</name>
        <dbReference type="ChEBI" id="CHEBI:17775"/>
    </ligand>
</feature>
<evidence type="ECO:0000313" key="9">
    <source>
        <dbReference type="Proteomes" id="UP000287224"/>
    </source>
</evidence>
<proteinExistence type="inferred from homology"/>
<dbReference type="PIRSF" id="PIRSF000241">
    <property type="entry name" value="Urate_oxidase"/>
    <property type="match status" value="1"/>
</dbReference>
<dbReference type="GO" id="GO:0006145">
    <property type="term" value="P:purine nucleobase catabolic process"/>
    <property type="evidence" value="ECO:0007669"/>
    <property type="project" value="TreeGrafter"/>
</dbReference>
<accession>A0A401ZS12</accession>
<dbReference type="EMBL" id="BIFQ01000002">
    <property type="protein sequence ID" value="GCE09679.1"/>
    <property type="molecule type" value="Genomic_DNA"/>
</dbReference>
<comment type="catalytic activity">
    <reaction evidence="5 7">
        <text>urate + O2 + H2O = 5-hydroxyisourate + H2O2</text>
        <dbReference type="Rhea" id="RHEA:21368"/>
        <dbReference type="ChEBI" id="CHEBI:15377"/>
        <dbReference type="ChEBI" id="CHEBI:15379"/>
        <dbReference type="ChEBI" id="CHEBI:16240"/>
        <dbReference type="ChEBI" id="CHEBI:17775"/>
        <dbReference type="ChEBI" id="CHEBI:18072"/>
        <dbReference type="EC" id="1.7.3.3"/>
    </reaction>
</comment>
<dbReference type="Gene3D" id="3.10.270.10">
    <property type="entry name" value="Urate Oxidase"/>
    <property type="match status" value="1"/>
</dbReference>